<dbReference type="AlphaFoldDB" id="D4Z286"/>
<dbReference type="EMBL" id="AP010803">
    <property type="protein sequence ID" value="BAI96718.1"/>
    <property type="molecule type" value="Genomic_DNA"/>
</dbReference>
<name>D4Z286_SPHIU</name>
<evidence type="ECO:0000313" key="1">
    <source>
        <dbReference type="EMBL" id="BAI96718.1"/>
    </source>
</evidence>
<organism evidence="1 2">
    <name type="scientific">Sphingobium indicum (strain DSM 16413 / CCM 7287 / MTCC 6362 / UT26 / NBRC 101211 / UT26S)</name>
    <name type="common">Sphingobium japonicum</name>
    <dbReference type="NCBI Taxonomy" id="452662"/>
    <lineage>
        <taxon>Bacteria</taxon>
        <taxon>Pseudomonadati</taxon>
        <taxon>Pseudomonadota</taxon>
        <taxon>Alphaproteobacteria</taxon>
        <taxon>Sphingomonadales</taxon>
        <taxon>Sphingomonadaceae</taxon>
        <taxon>Sphingobium</taxon>
    </lineage>
</organism>
<proteinExistence type="predicted"/>
<dbReference type="KEGG" id="sjp:SJA_C1-18840"/>
<accession>D4Z286</accession>
<sequence length="68" mass="7596">MTAKANIAATPMIRAPYIEAGRIEPKKRLIPGERLLEEGVHSLDDILEQIGQNRLNTDLLEMLVILMA</sequence>
<gene>
    <name evidence="1" type="ordered locus">SJA_C1-18840</name>
</gene>
<dbReference type="Proteomes" id="UP000007753">
    <property type="component" value="Chromosome 1"/>
</dbReference>
<keyword evidence="2" id="KW-1185">Reference proteome</keyword>
<reference evidence="1 2" key="1">
    <citation type="journal article" date="2010" name="J. Bacteriol.">
        <title>Complete genome sequence of the representative gamma-hexachlorocyclohexane-degrading bacterium Sphingobium japonicum UT26.</title>
        <authorList>
            <person name="Nagata Y."/>
            <person name="Ohtsubo Y."/>
            <person name="Endo R."/>
            <person name="Ichikawa N."/>
            <person name="Ankai A."/>
            <person name="Oguchi A."/>
            <person name="Fukui S."/>
            <person name="Fujita N."/>
            <person name="Tsuda M."/>
        </authorList>
    </citation>
    <scope>NUCLEOTIDE SEQUENCE [LARGE SCALE GENOMIC DNA]</scope>
    <source>
        <strain evidence="2">DSM 16413 / CCM 7287 / MTCC 6362 / UT26 / NBRC 101211 / UT26S</strain>
    </source>
</reference>
<protein>
    <submittedName>
        <fullName evidence="1">Uncharacterized protein</fullName>
    </submittedName>
</protein>
<dbReference type="RefSeq" id="WP_013040191.1">
    <property type="nucleotide sequence ID" value="NC_014006.1"/>
</dbReference>
<evidence type="ECO:0000313" key="2">
    <source>
        <dbReference type="Proteomes" id="UP000007753"/>
    </source>
</evidence>
<dbReference type="HOGENOM" id="CLU_2791832_0_0_5"/>
<dbReference type="GeneID" id="29275826"/>